<protein>
    <submittedName>
        <fullName evidence="1">Uncharacterized protein</fullName>
    </submittedName>
</protein>
<sequence length="121" mass="13345">MKRVRGRENAKGSKLPLIREKSPPRRAVSFPAIFINHYAPSMEMGKQVPENRGEPPSLPPSAKLLRGIGDMVIGLEVAAQPRLCSKSITWFGTVQSEEGLRLKVGLVVIRIGFGREGNKRV</sequence>
<keyword evidence="2" id="KW-1185">Reference proteome</keyword>
<comment type="caution">
    <text evidence="1">The sequence shown here is derived from an EMBL/GenBank/DDBJ whole genome shotgun (WGS) entry which is preliminary data.</text>
</comment>
<evidence type="ECO:0000313" key="2">
    <source>
        <dbReference type="Proteomes" id="UP000828941"/>
    </source>
</evidence>
<name>A0ACB9KSM9_BAUVA</name>
<evidence type="ECO:0000313" key="1">
    <source>
        <dbReference type="EMBL" id="KAI4300369.1"/>
    </source>
</evidence>
<organism evidence="1 2">
    <name type="scientific">Bauhinia variegata</name>
    <name type="common">Purple orchid tree</name>
    <name type="synonym">Phanera variegata</name>
    <dbReference type="NCBI Taxonomy" id="167791"/>
    <lineage>
        <taxon>Eukaryota</taxon>
        <taxon>Viridiplantae</taxon>
        <taxon>Streptophyta</taxon>
        <taxon>Embryophyta</taxon>
        <taxon>Tracheophyta</taxon>
        <taxon>Spermatophyta</taxon>
        <taxon>Magnoliopsida</taxon>
        <taxon>eudicotyledons</taxon>
        <taxon>Gunneridae</taxon>
        <taxon>Pentapetalae</taxon>
        <taxon>rosids</taxon>
        <taxon>fabids</taxon>
        <taxon>Fabales</taxon>
        <taxon>Fabaceae</taxon>
        <taxon>Cercidoideae</taxon>
        <taxon>Cercideae</taxon>
        <taxon>Bauhiniinae</taxon>
        <taxon>Bauhinia</taxon>
    </lineage>
</organism>
<dbReference type="Proteomes" id="UP000828941">
    <property type="component" value="Chromosome 13"/>
</dbReference>
<reference evidence="1 2" key="1">
    <citation type="journal article" date="2022" name="DNA Res.">
        <title>Chromosomal-level genome assembly of the orchid tree Bauhinia variegata (Leguminosae; Cercidoideae) supports the allotetraploid origin hypothesis of Bauhinia.</title>
        <authorList>
            <person name="Zhong Y."/>
            <person name="Chen Y."/>
            <person name="Zheng D."/>
            <person name="Pang J."/>
            <person name="Liu Y."/>
            <person name="Luo S."/>
            <person name="Meng S."/>
            <person name="Qian L."/>
            <person name="Wei D."/>
            <person name="Dai S."/>
            <person name="Zhou R."/>
        </authorList>
    </citation>
    <scope>NUCLEOTIDE SEQUENCE [LARGE SCALE GENOMIC DNA]</scope>
    <source>
        <strain evidence="1">BV-YZ2020</strain>
    </source>
</reference>
<proteinExistence type="predicted"/>
<dbReference type="EMBL" id="CM039438">
    <property type="protein sequence ID" value="KAI4300369.1"/>
    <property type="molecule type" value="Genomic_DNA"/>
</dbReference>
<gene>
    <name evidence="1" type="ORF">L6164_033757</name>
</gene>
<accession>A0ACB9KSM9</accession>